<evidence type="ECO:0000313" key="2">
    <source>
        <dbReference type="EMBL" id="KAF0974609.1"/>
    </source>
</evidence>
<name>A0A6A5BNX2_NAEFO</name>
<proteinExistence type="predicted"/>
<dbReference type="Gene3D" id="1.20.1280.50">
    <property type="match status" value="1"/>
</dbReference>
<dbReference type="OrthoDB" id="9970076at2759"/>
<dbReference type="InterPro" id="IPR025197">
    <property type="entry name" value="DUF4116"/>
</dbReference>
<dbReference type="AlphaFoldDB" id="A0A6A5BNX2"/>
<dbReference type="Pfam" id="PF00646">
    <property type="entry name" value="F-box"/>
    <property type="match status" value="1"/>
</dbReference>
<dbReference type="CDD" id="cd09917">
    <property type="entry name" value="F-box_SF"/>
    <property type="match status" value="1"/>
</dbReference>
<dbReference type="VEuPathDB" id="AmoebaDB:FDP41_006641"/>
<organism evidence="2 3">
    <name type="scientific">Naegleria fowleri</name>
    <name type="common">Brain eating amoeba</name>
    <dbReference type="NCBI Taxonomy" id="5763"/>
    <lineage>
        <taxon>Eukaryota</taxon>
        <taxon>Discoba</taxon>
        <taxon>Heterolobosea</taxon>
        <taxon>Tetramitia</taxon>
        <taxon>Eutetramitia</taxon>
        <taxon>Vahlkampfiidae</taxon>
        <taxon>Naegleria</taxon>
    </lineage>
</organism>
<dbReference type="SUPFAM" id="SSF81383">
    <property type="entry name" value="F-box domain"/>
    <property type="match status" value="1"/>
</dbReference>
<dbReference type="EMBL" id="VFQX01000052">
    <property type="protein sequence ID" value="KAF0974609.1"/>
    <property type="molecule type" value="Genomic_DNA"/>
</dbReference>
<protein>
    <recommendedName>
        <fullName evidence="1">F-box domain-containing protein</fullName>
    </recommendedName>
</protein>
<evidence type="ECO:0000259" key="1">
    <source>
        <dbReference type="PROSITE" id="PS50181"/>
    </source>
</evidence>
<dbReference type="Pfam" id="PF13475">
    <property type="entry name" value="DUF4116"/>
    <property type="match status" value="5"/>
</dbReference>
<dbReference type="Proteomes" id="UP000444721">
    <property type="component" value="Unassembled WGS sequence"/>
</dbReference>
<dbReference type="RefSeq" id="XP_044559322.1">
    <property type="nucleotide sequence ID" value="XM_044710299.1"/>
</dbReference>
<dbReference type="GeneID" id="68113859"/>
<dbReference type="PROSITE" id="PS50181">
    <property type="entry name" value="FBOX"/>
    <property type="match status" value="1"/>
</dbReference>
<dbReference type="VEuPathDB" id="AmoebaDB:NF0057840"/>
<sequence length="619" mass="72138">MSSCQSMSNPEEYPLPSWQTCFDQLPIELVEIIFEFLDDQSRMHSERVCSKFHRACNQVEIRELRAWWRIVNSCLKLPLVEEPAFTDDEMLENYFQNNVSKYHNILKKFQPQNLPNLAFHVREFLKFNNGKIHSSSRSMFFHPSQILLPFSQWTIDFFEPMQQVCWVVGFLRGRRVFLDGPMVYVENQGMFVHFKYWVVKYKDEKYKQDSHNLELIKLMTRDSSLPRFLSEDQFMHNGSCLKYAPKEMLLKGNYITRLMKRHPSLFIYVNSHFNNDREIVKIVLEHCPKYLEFVSNELRDDKELVKLAVSKKGNMLGYASQRLRDDYEVAWTAVNNDGAALESCSARLCALRELVLMSVKSHGECLKIVKDQFGDDYEIVFEAVRNAPHALQYVSESIIERHREIVNIAISQDSNSFNWLINAIGHNNELLESFKKDKELVWLSEDLNNANHELRDDKEFVTKFIEGDPTSYHFASDRLKCDREVALLAVSLDGSMLEDVPVELRSYEHEMDGNTSVQNNIDEITNWKIVMTAVINDGYALRFAPVEWRNNFEIVKAAVRSDGLALKYASKEMQDCLEIVMIALEQNIHAIDYVSSRLQVSPQVINFTQSIVSDKNSIC</sequence>
<dbReference type="SMART" id="SM00256">
    <property type="entry name" value="FBOX"/>
    <property type="match status" value="1"/>
</dbReference>
<comment type="caution">
    <text evidence="2">The sequence shown here is derived from an EMBL/GenBank/DDBJ whole genome shotgun (WGS) entry which is preliminary data.</text>
</comment>
<keyword evidence="3" id="KW-1185">Reference proteome</keyword>
<dbReference type="InterPro" id="IPR036047">
    <property type="entry name" value="F-box-like_dom_sf"/>
</dbReference>
<dbReference type="InterPro" id="IPR001810">
    <property type="entry name" value="F-box_dom"/>
</dbReference>
<dbReference type="OMA" id="INAIGHN"/>
<feature type="domain" description="F-box" evidence="1">
    <location>
        <begin position="19"/>
        <end position="70"/>
    </location>
</feature>
<dbReference type="VEuPathDB" id="AmoebaDB:NfTy_088460"/>
<accession>A0A6A5BNX2</accession>
<evidence type="ECO:0000313" key="3">
    <source>
        <dbReference type="Proteomes" id="UP000444721"/>
    </source>
</evidence>
<gene>
    <name evidence="2" type="ORF">FDP41_006641</name>
</gene>
<reference evidence="2 3" key="1">
    <citation type="journal article" date="2019" name="Sci. Rep.">
        <title>Nanopore sequencing improves the draft genome of the human pathogenic amoeba Naegleria fowleri.</title>
        <authorList>
            <person name="Liechti N."/>
            <person name="Schurch N."/>
            <person name="Bruggmann R."/>
            <person name="Wittwer M."/>
        </authorList>
    </citation>
    <scope>NUCLEOTIDE SEQUENCE [LARGE SCALE GENOMIC DNA]</scope>
    <source>
        <strain evidence="2 3">ATCC 30894</strain>
    </source>
</reference>